<keyword evidence="1" id="KW-0472">Membrane</keyword>
<dbReference type="eggNOG" id="COG3712">
    <property type="taxonomic scope" value="Bacteria"/>
</dbReference>
<gene>
    <name evidence="4" type="ORF">AREALGSMS7_00280</name>
</gene>
<dbReference type="Proteomes" id="UP000204551">
    <property type="component" value="Chromosome"/>
</dbReference>
<dbReference type="Pfam" id="PF04773">
    <property type="entry name" value="FecR"/>
    <property type="match status" value="1"/>
</dbReference>
<dbReference type="Gene3D" id="2.60.120.1440">
    <property type="match status" value="1"/>
</dbReference>
<dbReference type="PIRSF" id="PIRSF018266">
    <property type="entry name" value="FecR"/>
    <property type="match status" value="1"/>
</dbReference>
<dbReference type="InterPro" id="IPR032508">
    <property type="entry name" value="FecR_C"/>
</dbReference>
<feature type="domain" description="Protein FecR C-terminal" evidence="3">
    <location>
        <begin position="232"/>
        <end position="296"/>
    </location>
</feature>
<dbReference type="RefSeq" id="WP_093976973.1">
    <property type="nucleotide sequence ID" value="NZ_CP022515.1"/>
</dbReference>
<dbReference type="Pfam" id="PF16344">
    <property type="entry name" value="FecR_C"/>
    <property type="match status" value="1"/>
</dbReference>
<dbReference type="InterPro" id="IPR006860">
    <property type="entry name" value="FecR"/>
</dbReference>
<feature type="transmembrane region" description="Helical" evidence="1">
    <location>
        <begin position="75"/>
        <end position="93"/>
    </location>
</feature>
<accession>A0A221URG5</accession>
<evidence type="ECO:0000313" key="4">
    <source>
        <dbReference type="EMBL" id="ASO03778.1"/>
    </source>
</evidence>
<dbReference type="Gene3D" id="3.55.50.30">
    <property type="match status" value="1"/>
</dbReference>
<dbReference type="PANTHER" id="PTHR30273:SF2">
    <property type="entry name" value="PROTEIN FECR"/>
    <property type="match status" value="1"/>
</dbReference>
<evidence type="ECO:0000256" key="1">
    <source>
        <dbReference type="SAM" id="Phobius"/>
    </source>
</evidence>
<evidence type="ECO:0000259" key="2">
    <source>
        <dbReference type="Pfam" id="PF04773"/>
    </source>
</evidence>
<evidence type="ECO:0000313" key="5">
    <source>
        <dbReference type="Proteomes" id="UP000204551"/>
    </source>
</evidence>
<reference evidence="4 5" key="1">
    <citation type="submission" date="2017-07" db="EMBL/GenBank/DDBJ databases">
        <title>Genome Sequence of Arenibacter algicola Strain SMS7 Isolated from a culture of the Diatom Skeletonema marinoi.</title>
        <authorList>
            <person name="Topel M."/>
            <person name="Pinder M.I.M."/>
            <person name="Johansson O.N."/>
            <person name="Kourtchenko O."/>
            <person name="Godhe A."/>
            <person name="Clarke A.K."/>
        </authorList>
    </citation>
    <scope>NUCLEOTIDE SEQUENCE [LARGE SCALE GENOMIC DNA]</scope>
    <source>
        <strain evidence="4 5">SMS7</strain>
    </source>
</reference>
<name>A0A221URG5_9FLAO</name>
<proteinExistence type="predicted"/>
<dbReference type="InterPro" id="IPR012373">
    <property type="entry name" value="Ferrdict_sens_TM"/>
</dbReference>
<dbReference type="KEGG" id="aalg:AREALGSMS7_00280"/>
<dbReference type="EMBL" id="CP022515">
    <property type="protein sequence ID" value="ASO03778.1"/>
    <property type="molecule type" value="Genomic_DNA"/>
</dbReference>
<keyword evidence="1" id="KW-1133">Transmembrane helix</keyword>
<dbReference type="STRING" id="616991.GCA_000733925_03429"/>
<feature type="domain" description="FecR protein" evidence="2">
    <location>
        <begin position="99"/>
        <end position="189"/>
    </location>
</feature>
<dbReference type="GO" id="GO:0016989">
    <property type="term" value="F:sigma factor antagonist activity"/>
    <property type="evidence" value="ECO:0007669"/>
    <property type="project" value="TreeGrafter"/>
</dbReference>
<protein>
    <submittedName>
        <fullName evidence="4">Fec operon regulator FecR</fullName>
    </submittedName>
</protein>
<evidence type="ECO:0000259" key="3">
    <source>
        <dbReference type="Pfam" id="PF16344"/>
    </source>
</evidence>
<organism evidence="4 5">
    <name type="scientific">Arenibacter algicola</name>
    <dbReference type="NCBI Taxonomy" id="616991"/>
    <lineage>
        <taxon>Bacteria</taxon>
        <taxon>Pseudomonadati</taxon>
        <taxon>Bacteroidota</taxon>
        <taxon>Flavobacteriia</taxon>
        <taxon>Flavobacteriales</taxon>
        <taxon>Flavobacteriaceae</taxon>
        <taxon>Arenibacter</taxon>
    </lineage>
</organism>
<dbReference type="PANTHER" id="PTHR30273">
    <property type="entry name" value="PERIPLASMIC SIGNAL SENSOR AND SIGMA FACTOR ACTIVATOR FECR-RELATED"/>
    <property type="match status" value="1"/>
</dbReference>
<keyword evidence="1" id="KW-0812">Transmembrane</keyword>
<dbReference type="AlphaFoldDB" id="A0A221URG5"/>
<sequence>MQENYLAKWLNNELTEEELAKFKETKEYASYLKLREATNNLAGPDFDMAKAWENLNKHKATTNNKVIKLNPYKKYLGIAAAVAIIFVASFLYYNSLNEEISTQYAERAEIVLPDASEVQLNAESQISYSKKNWDKKRDIALDGEAFFKVAKGKRFTVTTDNGTVTVLGTQFNVENRKGYFEVACYEGLVSVLYNKEEIKLPAGNSLVVINGELQALEIPNTKEPSWIRNESSFKSIPLKFVLDEFQRQFNIEVTIENIDTNQLFTGSFSNTDKELALQSISTPSQIKFKLEGNKVLFYAETP</sequence>